<dbReference type="InterPro" id="IPR051397">
    <property type="entry name" value="Zn-ADH-like_protein"/>
</dbReference>
<protein>
    <submittedName>
        <fullName evidence="1">Zinc-binding alcohol dehydrogenase family protein</fullName>
    </submittedName>
</protein>
<gene>
    <name evidence="1" type="ORF">HH308_00890</name>
</gene>
<accession>A0A848KUB2</accession>
<dbReference type="InterPro" id="IPR036291">
    <property type="entry name" value="NAD(P)-bd_dom_sf"/>
</dbReference>
<sequence length="322" mass="32894">MKAAVVGAAGATPTFTDFADPTVHDGQRVVELVAAGLHPVVRARISGRHYSSENVWPAVPGLDAVARTDDGRLIYTGMVAAPWGTFAERFAVPSSFAVELPDGVDPLAVAAGCNPGLASYVPLTNRRAALGEAGLGTVLILGATGIAGRIAVDNAFALGATKVIAVGRNSEILRELADRRPDSVRTVTLTGTDDAAAIVAALDDQAPTTVIDFVWGPVAEAAFTALDDPALAGPHFDVAHIQIGAIAGAHAAVPATLLRSRRYAISGSGLGSVRPADMFGALPAFIDQIAGGAVHIPFTAYPLAAIDEAWAASESTRAVVVP</sequence>
<proteinExistence type="predicted"/>
<dbReference type="RefSeq" id="WP_170192270.1">
    <property type="nucleotide sequence ID" value="NZ_JABBNB010000001.1"/>
</dbReference>
<dbReference type="AlphaFoldDB" id="A0A848KUB2"/>
<keyword evidence="2" id="KW-1185">Reference proteome</keyword>
<organism evidence="1 2">
    <name type="scientific">Gordonia asplenii</name>
    <dbReference type="NCBI Taxonomy" id="2725283"/>
    <lineage>
        <taxon>Bacteria</taxon>
        <taxon>Bacillati</taxon>
        <taxon>Actinomycetota</taxon>
        <taxon>Actinomycetes</taxon>
        <taxon>Mycobacteriales</taxon>
        <taxon>Gordoniaceae</taxon>
        <taxon>Gordonia</taxon>
    </lineage>
</organism>
<dbReference type="Gene3D" id="3.90.180.10">
    <property type="entry name" value="Medium-chain alcohol dehydrogenases, catalytic domain"/>
    <property type="match status" value="1"/>
</dbReference>
<dbReference type="SUPFAM" id="SSF50129">
    <property type="entry name" value="GroES-like"/>
    <property type="match status" value="1"/>
</dbReference>
<dbReference type="Proteomes" id="UP000550729">
    <property type="component" value="Unassembled WGS sequence"/>
</dbReference>
<dbReference type="PANTHER" id="PTHR43677:SF11">
    <property type="entry name" value="ZINC-CONTAINING ALCOHOL DEHYDROGENASE"/>
    <property type="match status" value="1"/>
</dbReference>
<dbReference type="PANTHER" id="PTHR43677">
    <property type="entry name" value="SHORT-CHAIN DEHYDROGENASE/REDUCTASE"/>
    <property type="match status" value="1"/>
</dbReference>
<dbReference type="EMBL" id="JABBNB010000001">
    <property type="protein sequence ID" value="NMN99770.1"/>
    <property type="molecule type" value="Genomic_DNA"/>
</dbReference>
<evidence type="ECO:0000313" key="2">
    <source>
        <dbReference type="Proteomes" id="UP000550729"/>
    </source>
</evidence>
<dbReference type="SUPFAM" id="SSF51735">
    <property type="entry name" value="NAD(P)-binding Rossmann-fold domains"/>
    <property type="match status" value="1"/>
</dbReference>
<dbReference type="Gene3D" id="3.40.50.720">
    <property type="entry name" value="NAD(P)-binding Rossmann-like Domain"/>
    <property type="match status" value="1"/>
</dbReference>
<evidence type="ECO:0000313" key="1">
    <source>
        <dbReference type="EMBL" id="NMN99770.1"/>
    </source>
</evidence>
<dbReference type="GO" id="GO:0016491">
    <property type="term" value="F:oxidoreductase activity"/>
    <property type="evidence" value="ECO:0007669"/>
    <property type="project" value="TreeGrafter"/>
</dbReference>
<dbReference type="InterPro" id="IPR011032">
    <property type="entry name" value="GroES-like_sf"/>
</dbReference>
<comment type="caution">
    <text evidence="1">The sequence shown here is derived from an EMBL/GenBank/DDBJ whole genome shotgun (WGS) entry which is preliminary data.</text>
</comment>
<reference evidence="1 2" key="1">
    <citation type="submission" date="2020-04" db="EMBL/GenBank/DDBJ databases">
        <title>Gordonia sp. nov. TBRC 11910.</title>
        <authorList>
            <person name="Suriyachadkun C."/>
        </authorList>
    </citation>
    <scope>NUCLEOTIDE SEQUENCE [LARGE SCALE GENOMIC DNA]</scope>
    <source>
        <strain evidence="1 2">TBRC 11910</strain>
    </source>
</reference>
<name>A0A848KUB2_9ACTN</name>